<reference evidence="2" key="1">
    <citation type="submission" date="2023-10" db="EMBL/GenBank/DDBJ databases">
        <title>Genome assembly of Pristionchus species.</title>
        <authorList>
            <person name="Yoshida K."/>
            <person name="Sommer R.J."/>
        </authorList>
    </citation>
    <scope>NUCLEOTIDE SEQUENCE</scope>
    <source>
        <strain evidence="2">RS5133</strain>
    </source>
</reference>
<dbReference type="PANTHER" id="PTHR47022">
    <property type="entry name" value="BTB AND MATH DOMAIN-CONTAINING PROTEIN 36-RELATED"/>
    <property type="match status" value="1"/>
</dbReference>
<accession>A0AAV5VPN4</accession>
<name>A0AAV5VPN4_9BILA</name>
<feature type="domain" description="BTB" evidence="1">
    <location>
        <begin position="11"/>
        <end position="65"/>
    </location>
</feature>
<comment type="caution">
    <text evidence="2">The sequence shown here is derived from an EMBL/GenBank/DDBJ whole genome shotgun (WGS) entry which is preliminary data.</text>
</comment>
<evidence type="ECO:0000259" key="1">
    <source>
        <dbReference type="PROSITE" id="PS50097"/>
    </source>
</evidence>
<dbReference type="InterPro" id="IPR011333">
    <property type="entry name" value="SKP1/BTB/POZ_sf"/>
</dbReference>
<dbReference type="SUPFAM" id="SSF54695">
    <property type="entry name" value="POZ domain"/>
    <property type="match status" value="1"/>
</dbReference>
<dbReference type="EMBL" id="BTSY01000003">
    <property type="protein sequence ID" value="GMT20612.1"/>
    <property type="molecule type" value="Genomic_DNA"/>
</dbReference>
<sequence length="155" mass="17765">TMNLLEKHPGADYCLIVDATKLFVSKHFLSMRSPVFSTVFESEKEEFELEDVDLETFTLLLYVLYRTIPLVTVPKLMDVIELAHRLEMKNILEEAEDVIFTTATLVPFHRQLLCGDRYGMEKLKGRCMQSFSGPRCIAAANHLKNCSSCTQRKIT</sequence>
<dbReference type="AlphaFoldDB" id="A0AAV5VPN4"/>
<organism evidence="2 3">
    <name type="scientific">Pristionchus fissidentatus</name>
    <dbReference type="NCBI Taxonomy" id="1538716"/>
    <lineage>
        <taxon>Eukaryota</taxon>
        <taxon>Metazoa</taxon>
        <taxon>Ecdysozoa</taxon>
        <taxon>Nematoda</taxon>
        <taxon>Chromadorea</taxon>
        <taxon>Rhabditida</taxon>
        <taxon>Rhabditina</taxon>
        <taxon>Diplogasteromorpha</taxon>
        <taxon>Diplogasteroidea</taxon>
        <taxon>Neodiplogasteridae</taxon>
        <taxon>Pristionchus</taxon>
    </lineage>
</organism>
<dbReference type="PANTHER" id="PTHR47022:SF1">
    <property type="entry name" value="BTB AND MATH DOMAIN-CONTAINING PROTEIN 36-RELATED"/>
    <property type="match status" value="1"/>
</dbReference>
<dbReference type="InterPro" id="IPR000210">
    <property type="entry name" value="BTB/POZ_dom"/>
</dbReference>
<protein>
    <recommendedName>
        <fullName evidence="1">BTB domain-containing protein</fullName>
    </recommendedName>
</protein>
<keyword evidence="3" id="KW-1185">Reference proteome</keyword>
<feature type="non-terminal residue" evidence="2">
    <location>
        <position position="1"/>
    </location>
</feature>
<proteinExistence type="predicted"/>
<dbReference type="Pfam" id="PF00651">
    <property type="entry name" value="BTB"/>
    <property type="match status" value="1"/>
</dbReference>
<dbReference type="Gene3D" id="3.30.710.10">
    <property type="entry name" value="Potassium Channel Kv1.1, Chain A"/>
    <property type="match status" value="1"/>
</dbReference>
<dbReference type="CDD" id="cd18186">
    <property type="entry name" value="BTB_POZ_ZBTB_KLHL-like"/>
    <property type="match status" value="1"/>
</dbReference>
<dbReference type="SMART" id="SM00225">
    <property type="entry name" value="BTB"/>
    <property type="match status" value="1"/>
</dbReference>
<dbReference type="Proteomes" id="UP001432322">
    <property type="component" value="Unassembled WGS sequence"/>
</dbReference>
<evidence type="ECO:0000313" key="3">
    <source>
        <dbReference type="Proteomes" id="UP001432322"/>
    </source>
</evidence>
<dbReference type="PROSITE" id="PS50097">
    <property type="entry name" value="BTB"/>
    <property type="match status" value="1"/>
</dbReference>
<gene>
    <name evidence="2" type="ORF">PFISCL1PPCAC_11909</name>
</gene>
<evidence type="ECO:0000313" key="2">
    <source>
        <dbReference type="EMBL" id="GMT20612.1"/>
    </source>
</evidence>
<feature type="non-terminal residue" evidence="2">
    <location>
        <position position="155"/>
    </location>
</feature>